<protein>
    <submittedName>
        <fullName evidence="2">DUF1360 domain-containing protein</fullName>
    </submittedName>
</protein>
<feature type="transmembrane region" description="Helical" evidence="1">
    <location>
        <begin position="52"/>
        <end position="74"/>
    </location>
</feature>
<evidence type="ECO:0000256" key="1">
    <source>
        <dbReference type="SAM" id="Phobius"/>
    </source>
</evidence>
<dbReference type="Proteomes" id="UP000322139">
    <property type="component" value="Unassembled WGS sequence"/>
</dbReference>
<keyword evidence="1" id="KW-1133">Transmembrane helix</keyword>
<evidence type="ECO:0000313" key="2">
    <source>
        <dbReference type="EMBL" id="TYS46370.1"/>
    </source>
</evidence>
<keyword evidence="1" id="KW-0812">Transmembrane</keyword>
<feature type="transmembrane region" description="Helical" evidence="1">
    <location>
        <begin position="6"/>
        <end position="23"/>
    </location>
</feature>
<comment type="caution">
    <text evidence="2">The sequence shown here is derived from an EMBL/GenBank/DDBJ whole genome shotgun (WGS) entry which is preliminary data.</text>
</comment>
<dbReference type="EMBL" id="VTER01000008">
    <property type="protein sequence ID" value="TYS46370.1"/>
    <property type="molecule type" value="Genomic_DNA"/>
</dbReference>
<dbReference type="AlphaFoldDB" id="A0A5D4R6Y0"/>
<organism evidence="2 3">
    <name type="scientific">Bacillus infantis</name>
    <dbReference type="NCBI Taxonomy" id="324767"/>
    <lineage>
        <taxon>Bacteria</taxon>
        <taxon>Bacillati</taxon>
        <taxon>Bacillota</taxon>
        <taxon>Bacilli</taxon>
        <taxon>Bacillales</taxon>
        <taxon>Bacillaceae</taxon>
        <taxon>Bacillus</taxon>
    </lineage>
</organism>
<accession>A0A5D4R6Y0</accession>
<sequence>MFISLWEFTVLAFAAFRLTRLIVFDSITEFFRQIFLEEVVEKGEMYYVTRPGVIRGFIGELISCYWCTGVWASALLYLSYLYFPIAAVPVIFILAIAGAAAFIESVIQRLI</sequence>
<keyword evidence="1" id="KW-0472">Membrane</keyword>
<dbReference type="RefSeq" id="WP_148975945.1">
    <property type="nucleotide sequence ID" value="NZ_JBNILB010000007.1"/>
</dbReference>
<name>A0A5D4R6Y0_9BACI</name>
<evidence type="ECO:0000313" key="3">
    <source>
        <dbReference type="Proteomes" id="UP000322139"/>
    </source>
</evidence>
<feature type="transmembrane region" description="Helical" evidence="1">
    <location>
        <begin position="80"/>
        <end position="103"/>
    </location>
</feature>
<dbReference type="Pfam" id="PF07098">
    <property type="entry name" value="DUF1360"/>
    <property type="match status" value="1"/>
</dbReference>
<reference evidence="2 3" key="1">
    <citation type="submission" date="2019-08" db="EMBL/GenBank/DDBJ databases">
        <title>Bacillus genomes from the desert of Cuatro Cienegas, Coahuila.</title>
        <authorList>
            <person name="Olmedo-Alvarez G."/>
        </authorList>
    </citation>
    <scope>NUCLEOTIDE SEQUENCE [LARGE SCALE GENOMIC DNA]</scope>
    <source>
        <strain evidence="2 3">CH446_14T</strain>
    </source>
</reference>
<proteinExistence type="predicted"/>
<gene>
    <name evidence="2" type="ORF">FZD51_16895</name>
</gene>
<dbReference type="InterPro" id="IPR010773">
    <property type="entry name" value="Mycophage_PG1_Gp7"/>
</dbReference>